<evidence type="ECO:0000256" key="1">
    <source>
        <dbReference type="ARBA" id="ARBA00023015"/>
    </source>
</evidence>
<dbReference type="Proteomes" id="UP000501812">
    <property type="component" value="Chromosome"/>
</dbReference>
<name>A0A858RJS3_9BACT</name>
<dbReference type="Pfam" id="PF00440">
    <property type="entry name" value="TetR_N"/>
    <property type="match status" value="1"/>
</dbReference>
<dbReference type="InterPro" id="IPR001647">
    <property type="entry name" value="HTH_TetR"/>
</dbReference>
<dbReference type="SUPFAM" id="SSF48498">
    <property type="entry name" value="Tetracyclin repressor-like, C-terminal domain"/>
    <property type="match status" value="1"/>
</dbReference>
<reference evidence="6 7" key="1">
    <citation type="submission" date="2020-04" db="EMBL/GenBank/DDBJ databases">
        <title>Luteolibacter sp. G-1-1-1 isolated from soil.</title>
        <authorList>
            <person name="Dahal R.H."/>
        </authorList>
    </citation>
    <scope>NUCLEOTIDE SEQUENCE [LARGE SCALE GENOMIC DNA]</scope>
    <source>
        <strain evidence="6 7">G-1-1-1</strain>
    </source>
</reference>
<evidence type="ECO:0000313" key="7">
    <source>
        <dbReference type="Proteomes" id="UP000501812"/>
    </source>
</evidence>
<dbReference type="PRINTS" id="PR00455">
    <property type="entry name" value="HTHTETR"/>
</dbReference>
<dbReference type="Gene3D" id="1.10.357.10">
    <property type="entry name" value="Tetracycline Repressor, domain 2"/>
    <property type="match status" value="1"/>
</dbReference>
<evidence type="ECO:0000256" key="4">
    <source>
        <dbReference type="PROSITE-ProRule" id="PRU00335"/>
    </source>
</evidence>
<dbReference type="GO" id="GO:0003677">
    <property type="term" value="F:DNA binding"/>
    <property type="evidence" value="ECO:0007669"/>
    <property type="project" value="UniProtKB-UniRule"/>
</dbReference>
<keyword evidence="3" id="KW-0804">Transcription</keyword>
<dbReference type="PROSITE" id="PS01081">
    <property type="entry name" value="HTH_TETR_1"/>
    <property type="match status" value="1"/>
</dbReference>
<feature type="domain" description="HTH tetR-type" evidence="5">
    <location>
        <begin position="15"/>
        <end position="75"/>
    </location>
</feature>
<dbReference type="Pfam" id="PF16925">
    <property type="entry name" value="TetR_C_13"/>
    <property type="match status" value="1"/>
</dbReference>
<dbReference type="EMBL" id="CP051774">
    <property type="protein sequence ID" value="QJE97112.1"/>
    <property type="molecule type" value="Genomic_DNA"/>
</dbReference>
<dbReference type="Gene3D" id="1.10.10.60">
    <property type="entry name" value="Homeodomain-like"/>
    <property type="match status" value="1"/>
</dbReference>
<organism evidence="6 7">
    <name type="scientific">Luteolibacter luteus</name>
    <dbReference type="NCBI Taxonomy" id="2728835"/>
    <lineage>
        <taxon>Bacteria</taxon>
        <taxon>Pseudomonadati</taxon>
        <taxon>Verrucomicrobiota</taxon>
        <taxon>Verrucomicrobiia</taxon>
        <taxon>Verrucomicrobiales</taxon>
        <taxon>Verrucomicrobiaceae</taxon>
        <taxon>Luteolibacter</taxon>
    </lineage>
</organism>
<dbReference type="PROSITE" id="PS50977">
    <property type="entry name" value="HTH_TETR_2"/>
    <property type="match status" value="1"/>
</dbReference>
<dbReference type="SUPFAM" id="SSF46689">
    <property type="entry name" value="Homeodomain-like"/>
    <property type="match status" value="1"/>
</dbReference>
<sequence>MEVRRPSSSMGRPREFDPDEALEKALRVFWAKGYEGTSMTDLTEAMGINKPSLYAAFGNKEALFRKALDRYSTGPGAYIPKAFEAPTAKEVAEKLLDGAAWVLGNPANPGGCLTIQGALVCGDEAAAVKNQLISLRSGTFETMARRFEQAKQAGEFSTEVDPFRLARYISAVVQGMSVQSASGATYEDLKGVADQAMMAWPA</sequence>
<accession>A0A858RJS3</accession>
<protein>
    <submittedName>
        <fullName evidence="6">TetR/AcrR family transcriptional regulator</fullName>
    </submittedName>
</protein>
<dbReference type="InterPro" id="IPR036271">
    <property type="entry name" value="Tet_transcr_reg_TetR-rel_C_sf"/>
</dbReference>
<dbReference type="AlphaFoldDB" id="A0A858RJS3"/>
<dbReference type="InterPro" id="IPR009057">
    <property type="entry name" value="Homeodomain-like_sf"/>
</dbReference>
<dbReference type="PANTHER" id="PTHR47506:SF1">
    <property type="entry name" value="HTH-TYPE TRANSCRIPTIONAL REGULATOR YJDC"/>
    <property type="match status" value="1"/>
</dbReference>
<keyword evidence="2 4" id="KW-0238">DNA-binding</keyword>
<evidence type="ECO:0000256" key="2">
    <source>
        <dbReference type="ARBA" id="ARBA00023125"/>
    </source>
</evidence>
<evidence type="ECO:0000259" key="5">
    <source>
        <dbReference type="PROSITE" id="PS50977"/>
    </source>
</evidence>
<dbReference type="PANTHER" id="PTHR47506">
    <property type="entry name" value="TRANSCRIPTIONAL REGULATORY PROTEIN"/>
    <property type="match status" value="1"/>
</dbReference>
<evidence type="ECO:0000256" key="3">
    <source>
        <dbReference type="ARBA" id="ARBA00023163"/>
    </source>
</evidence>
<evidence type="ECO:0000313" key="6">
    <source>
        <dbReference type="EMBL" id="QJE97112.1"/>
    </source>
</evidence>
<keyword evidence="7" id="KW-1185">Reference proteome</keyword>
<dbReference type="InterPro" id="IPR023772">
    <property type="entry name" value="DNA-bd_HTH_TetR-type_CS"/>
</dbReference>
<dbReference type="InterPro" id="IPR011075">
    <property type="entry name" value="TetR_C"/>
</dbReference>
<dbReference type="KEGG" id="luo:HHL09_15395"/>
<keyword evidence="1" id="KW-0805">Transcription regulation</keyword>
<proteinExistence type="predicted"/>
<feature type="DNA-binding region" description="H-T-H motif" evidence="4">
    <location>
        <begin position="38"/>
        <end position="57"/>
    </location>
</feature>
<gene>
    <name evidence="6" type="ORF">HHL09_15395</name>
</gene>